<evidence type="ECO:0000313" key="2">
    <source>
        <dbReference type="EMBL" id="KAF3432398.1"/>
    </source>
</evidence>
<dbReference type="InterPro" id="IPR005174">
    <property type="entry name" value="KIB1-4_b-propeller"/>
</dbReference>
<accession>A0A8K0DNW3</accession>
<sequence>MHGYGGPTKPQQPPLLLLLGELSGETKHAFADLTNNACSGINFPELESQSECLSSRFGWLLILSRQTSSLFFFNPITHNRINLPYLKHNILIATFSAPPTSPNCTVFTIKMPFDNSTSLRIDTLTLGHKHSAWIPQINHSKGLRYLVDGILVNGLLYCVDLKGSVGIFDLKQGSWKVFSCKGSNQRVRFSYLVEFSGEVYAVRNKSFRRSGVVVDKRVLIQRLKIDDGHGFAVWEDGKFLGGVSVYVGPYGSCVIPVHDEGLKEEKRKFVVANHGPESKCVVYDVEDDDHGCVYHKRTTYGGKYFGWCYAPVWIERD</sequence>
<evidence type="ECO:0000259" key="1">
    <source>
        <dbReference type="Pfam" id="PF03478"/>
    </source>
</evidence>
<dbReference type="Pfam" id="PF03478">
    <property type="entry name" value="Beta-prop_KIB1-4"/>
    <property type="match status" value="1"/>
</dbReference>
<dbReference type="Proteomes" id="UP000796880">
    <property type="component" value="Unassembled WGS sequence"/>
</dbReference>
<gene>
    <name evidence="2" type="ORF">FNV43_RR27138</name>
</gene>
<name>A0A8K0DNW3_9ROSA</name>
<dbReference type="PANTHER" id="PTHR33127:SF5">
    <property type="entry name" value="TRANSMEMBRANE PROTEIN"/>
    <property type="match status" value="1"/>
</dbReference>
<protein>
    <recommendedName>
        <fullName evidence="1">KIB1-4 beta-propeller domain-containing protein</fullName>
    </recommendedName>
</protein>
<dbReference type="AlphaFoldDB" id="A0A8K0DNW3"/>
<feature type="domain" description="KIB1-4 beta-propeller" evidence="1">
    <location>
        <begin position="32"/>
        <end position="264"/>
    </location>
</feature>
<organism evidence="2 3">
    <name type="scientific">Rhamnella rubrinervis</name>
    <dbReference type="NCBI Taxonomy" id="2594499"/>
    <lineage>
        <taxon>Eukaryota</taxon>
        <taxon>Viridiplantae</taxon>
        <taxon>Streptophyta</taxon>
        <taxon>Embryophyta</taxon>
        <taxon>Tracheophyta</taxon>
        <taxon>Spermatophyta</taxon>
        <taxon>Magnoliopsida</taxon>
        <taxon>eudicotyledons</taxon>
        <taxon>Gunneridae</taxon>
        <taxon>Pentapetalae</taxon>
        <taxon>rosids</taxon>
        <taxon>fabids</taxon>
        <taxon>Rosales</taxon>
        <taxon>Rhamnaceae</taxon>
        <taxon>rhamnoid group</taxon>
        <taxon>Rhamneae</taxon>
        <taxon>Rhamnella</taxon>
    </lineage>
</organism>
<keyword evidence="3" id="KW-1185">Reference proteome</keyword>
<evidence type="ECO:0000313" key="3">
    <source>
        <dbReference type="Proteomes" id="UP000796880"/>
    </source>
</evidence>
<comment type="caution">
    <text evidence="2">The sequence shown here is derived from an EMBL/GenBank/DDBJ whole genome shotgun (WGS) entry which is preliminary data.</text>
</comment>
<reference evidence="2" key="1">
    <citation type="submission" date="2020-03" db="EMBL/GenBank/DDBJ databases">
        <title>A high-quality chromosome-level genome assembly of a woody plant with both climbing and erect habits, Rhamnella rubrinervis.</title>
        <authorList>
            <person name="Lu Z."/>
            <person name="Yang Y."/>
            <person name="Zhu X."/>
            <person name="Sun Y."/>
        </authorList>
    </citation>
    <scope>NUCLEOTIDE SEQUENCE</scope>
    <source>
        <strain evidence="2">BYM</strain>
        <tissue evidence="2">Leaf</tissue>
    </source>
</reference>
<dbReference type="EMBL" id="VOIH02000012">
    <property type="protein sequence ID" value="KAF3432398.1"/>
    <property type="molecule type" value="Genomic_DNA"/>
</dbReference>
<proteinExistence type="predicted"/>
<dbReference type="PANTHER" id="PTHR33127">
    <property type="entry name" value="TRANSMEMBRANE PROTEIN"/>
    <property type="match status" value="1"/>
</dbReference>
<dbReference type="OrthoDB" id="1141028at2759"/>